<comment type="caution">
    <text evidence="1">The sequence shown here is derived from an EMBL/GenBank/DDBJ whole genome shotgun (WGS) entry which is preliminary data.</text>
</comment>
<evidence type="ECO:0000313" key="2">
    <source>
        <dbReference type="Proteomes" id="UP000192328"/>
    </source>
</evidence>
<dbReference type="EMBL" id="FWXZ01000004">
    <property type="protein sequence ID" value="SMC73874.1"/>
    <property type="molecule type" value="Genomic_DNA"/>
</dbReference>
<organism evidence="1 2">
    <name type="scientific">Aristaeella lactis</name>
    <dbReference type="NCBI Taxonomy" id="3046383"/>
    <lineage>
        <taxon>Bacteria</taxon>
        <taxon>Bacillati</taxon>
        <taxon>Bacillota</taxon>
        <taxon>Clostridia</taxon>
        <taxon>Eubacteriales</taxon>
        <taxon>Aristaeellaceae</taxon>
        <taxon>Aristaeella</taxon>
    </lineage>
</organism>
<evidence type="ECO:0000313" key="1">
    <source>
        <dbReference type="EMBL" id="SMC73874.1"/>
    </source>
</evidence>
<name>A0AC61PN81_9FIRM</name>
<keyword evidence="2" id="KW-1185">Reference proteome</keyword>
<dbReference type="Proteomes" id="UP000192328">
    <property type="component" value="Unassembled WGS sequence"/>
</dbReference>
<protein>
    <submittedName>
        <fullName evidence="1">AraC-type DNA-binding protein</fullName>
    </submittedName>
</protein>
<proteinExistence type="predicted"/>
<reference evidence="1" key="1">
    <citation type="submission" date="2017-04" db="EMBL/GenBank/DDBJ databases">
        <authorList>
            <person name="Varghese N."/>
            <person name="Submissions S."/>
        </authorList>
    </citation>
    <scope>NUCLEOTIDE SEQUENCE</scope>
    <source>
        <strain evidence="1">WTE2008</strain>
    </source>
</reference>
<gene>
    <name evidence="1" type="ORF">SAMN06297397_2289</name>
</gene>
<accession>A0AC61PN81</accession>
<sequence>MNDITYVGRHTAVYTVSRHAHESWEFVYCTQGSGTFLFDNRSLDYKEGDVVIIPPMTPHANACTDGFQNIHINMVSPALSFSAPLVVSDDPNHFLLDAFSAASFHFYSDRKESSRLLFIYGDLIVCYLAAYRTGTVLTPIVAQIENNIISNYADSAYELDTYLHSLPFSYDYLRKLFQKELGVTPHRYLVDKRLKMAAELLAGDASAGTRTIADIAALCGFHDPLYFSKMFRKKYGTAPRDYLESRPRRPVPALDSSRVDYDL</sequence>
<keyword evidence="1" id="KW-0238">DNA-binding</keyword>